<keyword evidence="3" id="KW-0238">DNA-binding</keyword>
<evidence type="ECO:0000313" key="6">
    <source>
        <dbReference type="EMBL" id="MCW7753980.1"/>
    </source>
</evidence>
<dbReference type="SMART" id="SM00448">
    <property type="entry name" value="REC"/>
    <property type="match status" value="1"/>
</dbReference>
<dbReference type="EMBL" id="JAPFPW010000008">
    <property type="protein sequence ID" value="MCW7753980.1"/>
    <property type="molecule type" value="Genomic_DNA"/>
</dbReference>
<evidence type="ECO:0000256" key="3">
    <source>
        <dbReference type="ARBA" id="ARBA00023125"/>
    </source>
</evidence>
<dbReference type="PROSITE" id="PS50110">
    <property type="entry name" value="RESPONSE_REGULATORY"/>
    <property type="match status" value="1"/>
</dbReference>
<keyword evidence="2" id="KW-0902">Two-component regulatory system</keyword>
<evidence type="ECO:0000256" key="4">
    <source>
        <dbReference type="PROSITE-ProRule" id="PRU00169"/>
    </source>
</evidence>
<dbReference type="Pfam" id="PF00072">
    <property type="entry name" value="Response_reg"/>
    <property type="match status" value="1"/>
</dbReference>
<dbReference type="Proteomes" id="UP001209681">
    <property type="component" value="Unassembled WGS sequence"/>
</dbReference>
<feature type="domain" description="Response regulatory" evidence="5">
    <location>
        <begin position="6"/>
        <end position="120"/>
    </location>
</feature>
<evidence type="ECO:0000259" key="5">
    <source>
        <dbReference type="PROSITE" id="PS50110"/>
    </source>
</evidence>
<reference evidence="6 7" key="1">
    <citation type="submission" date="2022-11" db="EMBL/GenBank/DDBJ databases">
        <title>Desulfobotulus tamanensis H1 sp. nov. - anaerobic, alkaliphilic, sulphate reducing bacterium isolated from terrestrial mud volcano.</title>
        <authorList>
            <person name="Frolova A."/>
            <person name="Merkel A.Y."/>
            <person name="Slobodkin A.I."/>
        </authorList>
    </citation>
    <scope>NUCLEOTIDE SEQUENCE [LARGE SCALE GENOMIC DNA]</scope>
    <source>
        <strain evidence="6 7">H1</strain>
    </source>
</reference>
<sequence>MKRKLKILLVDDEEEFIVTLAERLELRGYQSTIAEDGESALAKFDPDFFDVVVLDLMMPGIGGLDVLARLKEIRQDTPVILLTGHGSTREGMEGMRLGAFDYLMKPLHIEELVRKIDEAVPQDSSQAGREECG</sequence>
<protein>
    <submittedName>
        <fullName evidence="6">Response regulator</fullName>
    </submittedName>
</protein>
<gene>
    <name evidence="6" type="ORF">OOT00_08275</name>
</gene>
<dbReference type="Gene3D" id="3.40.50.2300">
    <property type="match status" value="1"/>
</dbReference>
<keyword evidence="1 4" id="KW-0597">Phosphoprotein</keyword>
<proteinExistence type="predicted"/>
<evidence type="ECO:0000313" key="7">
    <source>
        <dbReference type="Proteomes" id="UP001209681"/>
    </source>
</evidence>
<dbReference type="PANTHER" id="PTHR48111">
    <property type="entry name" value="REGULATOR OF RPOS"/>
    <property type="match status" value="1"/>
</dbReference>
<dbReference type="InterPro" id="IPR011006">
    <property type="entry name" value="CheY-like_superfamily"/>
</dbReference>
<evidence type="ECO:0000256" key="1">
    <source>
        <dbReference type="ARBA" id="ARBA00022553"/>
    </source>
</evidence>
<dbReference type="SUPFAM" id="SSF52172">
    <property type="entry name" value="CheY-like"/>
    <property type="match status" value="1"/>
</dbReference>
<keyword evidence="7" id="KW-1185">Reference proteome</keyword>
<evidence type="ECO:0000256" key="2">
    <source>
        <dbReference type="ARBA" id="ARBA00023012"/>
    </source>
</evidence>
<dbReference type="PANTHER" id="PTHR48111:SF40">
    <property type="entry name" value="PHOSPHATE REGULON TRANSCRIPTIONAL REGULATORY PROTEIN PHOB"/>
    <property type="match status" value="1"/>
</dbReference>
<name>A0ABT3N939_9BACT</name>
<comment type="caution">
    <text evidence="6">The sequence shown here is derived from an EMBL/GenBank/DDBJ whole genome shotgun (WGS) entry which is preliminary data.</text>
</comment>
<dbReference type="InterPro" id="IPR039420">
    <property type="entry name" value="WalR-like"/>
</dbReference>
<feature type="modified residue" description="4-aspartylphosphate" evidence="4">
    <location>
        <position position="55"/>
    </location>
</feature>
<organism evidence="6 7">
    <name type="scientific">Desulfobotulus pelophilus</name>
    <dbReference type="NCBI Taxonomy" id="2823377"/>
    <lineage>
        <taxon>Bacteria</taxon>
        <taxon>Pseudomonadati</taxon>
        <taxon>Thermodesulfobacteriota</taxon>
        <taxon>Desulfobacteria</taxon>
        <taxon>Desulfobacterales</taxon>
        <taxon>Desulfobacteraceae</taxon>
        <taxon>Desulfobotulus</taxon>
    </lineage>
</organism>
<dbReference type="RefSeq" id="WP_265424848.1">
    <property type="nucleotide sequence ID" value="NZ_JAPFPW010000008.1"/>
</dbReference>
<accession>A0ABT3N939</accession>
<dbReference type="InterPro" id="IPR001789">
    <property type="entry name" value="Sig_transdc_resp-reg_receiver"/>
</dbReference>